<dbReference type="Gene3D" id="1.20.1250.20">
    <property type="entry name" value="MFS general substrate transporter like domains"/>
    <property type="match status" value="2"/>
</dbReference>
<evidence type="ECO:0000256" key="4">
    <source>
        <dbReference type="ARBA" id="ARBA00022989"/>
    </source>
</evidence>
<feature type="transmembrane region" description="Helical" evidence="6">
    <location>
        <begin position="53"/>
        <end position="70"/>
    </location>
</feature>
<dbReference type="PANTHER" id="PTHR42718">
    <property type="entry name" value="MAJOR FACILITATOR SUPERFAMILY MULTIDRUG TRANSPORTER MFSC"/>
    <property type="match status" value="1"/>
</dbReference>
<feature type="transmembrane region" description="Helical" evidence="6">
    <location>
        <begin position="144"/>
        <end position="163"/>
    </location>
</feature>
<feature type="transmembrane region" description="Helical" evidence="6">
    <location>
        <begin position="169"/>
        <end position="189"/>
    </location>
</feature>
<dbReference type="AlphaFoldDB" id="A0A7C3R4C6"/>
<sequence>MRRPGNTGFSESPWWTLLTVIVGTGMPFADTTITNIGRYYIVSGLGITPYETGWLTAGYSLALAMGIPLSHRLRGFMKEKDLYSLALLVFMAGSLIVAMASVFSQAMVGRGLEGLAGGILIPLAPVLIQEVFPENRIAAAQSLFAISSSIWVTLGPTIGGLIIDDIGWRMAFGINIPIGCLAMVMAQFFLRNHPLQDRRAFDLPGFLLLSAALGIFFTATMSAEWYGWHSARIAHQEMAASVFFCLFLLWTARTRYPILPPEVFAKPLFALLLLVDFLQATQSFGRLYLLAPFLEKNDRFQAHHAGAIVAVGAITEIIVSLSFFLNFLGRRRWIALLAAGCFFVGIANIDFLFLPDNVFDMSFTVISQLVFGAGLALSQMAFPQLIREIHTPDLIRAATTYFLFFQFLGGAWGTMISRYFVHHIQPVFLLSLSQFSRPPGDRETLLKIRHLAAEYTSNMIFFDLGLTGLLGAALTLLFFLFFRPAPDPSDPSVSRM</sequence>
<reference evidence="8" key="1">
    <citation type="journal article" date="2020" name="mSystems">
        <title>Genome- and Community-Level Interaction Insights into Carbon Utilization and Element Cycling Functions of Hydrothermarchaeota in Hydrothermal Sediment.</title>
        <authorList>
            <person name="Zhou Z."/>
            <person name="Liu Y."/>
            <person name="Xu W."/>
            <person name="Pan J."/>
            <person name="Luo Z.H."/>
            <person name="Li M."/>
        </authorList>
    </citation>
    <scope>NUCLEOTIDE SEQUENCE [LARGE SCALE GENOMIC DNA]</scope>
    <source>
        <strain evidence="8">SpSt-902</strain>
    </source>
</reference>
<accession>A0A7C3R4C6</accession>
<dbReference type="InterPro" id="IPR036259">
    <property type="entry name" value="MFS_trans_sf"/>
</dbReference>
<name>A0A7C3R4C6_9BACT</name>
<protein>
    <submittedName>
        <fullName evidence="8">MFS transporter</fullName>
    </submittedName>
</protein>
<keyword evidence="2" id="KW-0813">Transport</keyword>
<keyword evidence="4 6" id="KW-1133">Transmembrane helix</keyword>
<comment type="subcellular location">
    <subcellularLocation>
        <location evidence="1">Membrane</location>
        <topology evidence="1">Multi-pass membrane protein</topology>
    </subcellularLocation>
</comment>
<feature type="transmembrane region" description="Helical" evidence="6">
    <location>
        <begin position="305"/>
        <end position="327"/>
    </location>
</feature>
<dbReference type="Pfam" id="PF07690">
    <property type="entry name" value="MFS_1"/>
    <property type="match status" value="1"/>
</dbReference>
<keyword evidence="5 6" id="KW-0472">Membrane</keyword>
<evidence type="ECO:0000259" key="7">
    <source>
        <dbReference type="PROSITE" id="PS50850"/>
    </source>
</evidence>
<evidence type="ECO:0000256" key="2">
    <source>
        <dbReference type="ARBA" id="ARBA00022448"/>
    </source>
</evidence>
<feature type="transmembrane region" description="Helical" evidence="6">
    <location>
        <begin position="361"/>
        <end position="382"/>
    </location>
</feature>
<proteinExistence type="predicted"/>
<dbReference type="PANTHER" id="PTHR42718:SF9">
    <property type="entry name" value="MAJOR FACILITATOR SUPERFAMILY MULTIDRUG TRANSPORTER MFSC"/>
    <property type="match status" value="1"/>
</dbReference>
<feature type="transmembrane region" description="Helical" evidence="6">
    <location>
        <begin position="12"/>
        <end position="33"/>
    </location>
</feature>
<dbReference type="SUPFAM" id="SSF103473">
    <property type="entry name" value="MFS general substrate transporter"/>
    <property type="match status" value="1"/>
</dbReference>
<dbReference type="PROSITE" id="PS50850">
    <property type="entry name" value="MFS"/>
    <property type="match status" value="1"/>
</dbReference>
<dbReference type="InterPro" id="IPR011701">
    <property type="entry name" value="MFS"/>
</dbReference>
<dbReference type="EMBL" id="DTMM01000086">
    <property type="protein sequence ID" value="HFT93177.1"/>
    <property type="molecule type" value="Genomic_DNA"/>
</dbReference>
<gene>
    <name evidence="8" type="ORF">ENX03_04420</name>
</gene>
<organism evidence="8">
    <name type="scientific">Leptospirillum ferriphilum</name>
    <dbReference type="NCBI Taxonomy" id="178606"/>
    <lineage>
        <taxon>Bacteria</taxon>
        <taxon>Pseudomonadati</taxon>
        <taxon>Nitrospirota</taxon>
        <taxon>Nitrospiria</taxon>
        <taxon>Nitrospirales</taxon>
        <taxon>Nitrospiraceae</taxon>
        <taxon>Leptospirillum</taxon>
    </lineage>
</organism>
<dbReference type="InterPro" id="IPR020846">
    <property type="entry name" value="MFS_dom"/>
</dbReference>
<keyword evidence="3 6" id="KW-0812">Transmembrane</keyword>
<feature type="transmembrane region" description="Helical" evidence="6">
    <location>
        <begin position="459"/>
        <end position="482"/>
    </location>
</feature>
<dbReference type="GO" id="GO:0022857">
    <property type="term" value="F:transmembrane transporter activity"/>
    <property type="evidence" value="ECO:0007669"/>
    <property type="project" value="InterPro"/>
</dbReference>
<feature type="domain" description="Major facilitator superfamily (MFS) profile" evidence="7">
    <location>
        <begin position="16"/>
        <end position="483"/>
    </location>
</feature>
<feature type="transmembrane region" description="Helical" evidence="6">
    <location>
        <begin position="82"/>
        <end position="103"/>
    </location>
</feature>
<feature type="transmembrane region" description="Helical" evidence="6">
    <location>
        <begin position="233"/>
        <end position="252"/>
    </location>
</feature>
<feature type="transmembrane region" description="Helical" evidence="6">
    <location>
        <begin position="334"/>
        <end position="355"/>
    </location>
</feature>
<dbReference type="GO" id="GO:0016020">
    <property type="term" value="C:membrane"/>
    <property type="evidence" value="ECO:0007669"/>
    <property type="project" value="UniProtKB-SubCell"/>
</dbReference>
<comment type="caution">
    <text evidence="8">The sequence shown here is derived from an EMBL/GenBank/DDBJ whole genome shotgun (WGS) entry which is preliminary data.</text>
</comment>
<feature type="transmembrane region" description="Helical" evidence="6">
    <location>
        <begin position="264"/>
        <end position="285"/>
    </location>
</feature>
<feature type="transmembrane region" description="Helical" evidence="6">
    <location>
        <begin position="201"/>
        <end position="221"/>
    </location>
</feature>
<feature type="transmembrane region" description="Helical" evidence="6">
    <location>
        <begin position="394"/>
        <end position="413"/>
    </location>
</feature>
<evidence type="ECO:0000256" key="3">
    <source>
        <dbReference type="ARBA" id="ARBA00022692"/>
    </source>
</evidence>
<evidence type="ECO:0000256" key="5">
    <source>
        <dbReference type="ARBA" id="ARBA00023136"/>
    </source>
</evidence>
<evidence type="ECO:0000256" key="1">
    <source>
        <dbReference type="ARBA" id="ARBA00004141"/>
    </source>
</evidence>
<evidence type="ECO:0000256" key="6">
    <source>
        <dbReference type="SAM" id="Phobius"/>
    </source>
</evidence>
<feature type="transmembrane region" description="Helical" evidence="6">
    <location>
        <begin position="115"/>
        <end position="132"/>
    </location>
</feature>
<evidence type="ECO:0000313" key="8">
    <source>
        <dbReference type="EMBL" id="HFT93177.1"/>
    </source>
</evidence>